<proteinExistence type="predicted"/>
<dbReference type="InterPro" id="IPR050811">
    <property type="entry name" value="Phosphate_ABC_transporter"/>
</dbReference>
<comment type="caution">
    <text evidence="4">The sequence shown here is derived from an EMBL/GenBank/DDBJ whole genome shotgun (WGS) entry which is preliminary data.</text>
</comment>
<dbReference type="Pfam" id="PF00691">
    <property type="entry name" value="OmpA"/>
    <property type="match status" value="1"/>
</dbReference>
<dbReference type="CDD" id="cd13566">
    <property type="entry name" value="PBP2_phosphate"/>
    <property type="match status" value="1"/>
</dbReference>
<dbReference type="KEGG" id="salo:EF888_07565"/>
<dbReference type="AlphaFoldDB" id="A0A316G6R1"/>
<evidence type="ECO:0000313" key="5">
    <source>
        <dbReference type="Proteomes" id="UP000245390"/>
    </source>
</evidence>
<dbReference type="Proteomes" id="UP000245390">
    <property type="component" value="Unassembled WGS sequence"/>
</dbReference>
<dbReference type="InterPro" id="IPR024370">
    <property type="entry name" value="PBP_domain"/>
</dbReference>
<protein>
    <submittedName>
        <fullName evidence="4">Phosphate ABC transporter substrate-binding protein (PhoT family)</fullName>
    </submittedName>
</protein>
<dbReference type="GO" id="GO:0016020">
    <property type="term" value="C:membrane"/>
    <property type="evidence" value="ECO:0007669"/>
    <property type="project" value="UniProtKB-UniRule"/>
</dbReference>
<name>A0A316G6R1_9RHOB</name>
<dbReference type="InterPro" id="IPR036737">
    <property type="entry name" value="OmpA-like_sf"/>
</dbReference>
<keyword evidence="2" id="KW-0472">Membrane</keyword>
<dbReference type="OrthoDB" id="9790048at2"/>
<dbReference type="CDD" id="cd07185">
    <property type="entry name" value="OmpA_C-like"/>
    <property type="match status" value="1"/>
</dbReference>
<evidence type="ECO:0000256" key="2">
    <source>
        <dbReference type="PROSITE-ProRule" id="PRU00473"/>
    </source>
</evidence>
<dbReference type="RefSeq" id="WP_109760071.1">
    <property type="nucleotide sequence ID" value="NZ_CP034588.1"/>
</dbReference>
<reference evidence="4 5" key="1">
    <citation type="submission" date="2018-05" db="EMBL/GenBank/DDBJ databases">
        <title>Genomic Encyclopedia of Type Strains, Phase IV (KMG-IV): sequencing the most valuable type-strain genomes for metagenomic binning, comparative biology and taxonomic classification.</title>
        <authorList>
            <person name="Goeker M."/>
        </authorList>
    </citation>
    <scope>NUCLEOTIDE SEQUENCE [LARGE SCALE GENOMIC DNA]</scope>
    <source>
        <strain evidence="4 5">DSM 103371</strain>
    </source>
</reference>
<dbReference type="PANTHER" id="PTHR30570">
    <property type="entry name" value="PERIPLASMIC PHOSPHATE BINDING COMPONENT OF PHOSPHATE ABC TRANSPORTER"/>
    <property type="match status" value="1"/>
</dbReference>
<sequence>MGKKIEVFKASVSAATIAGTLMMPWAAVAEEVSLKSADGTVNLVGEFVDFKDDNYIIRTVLGDLRISASRVRCEGAACPQIAGNAADVMISGSDVIGIGMMPLLMTGFASSLDADAEITNTSVRGQSLAKLVADSGFGDDIGSFLVTSTTSEDAFRSLMTNETQIAMSARRILPAEAKELRAAGAGNMVDPNQERIVAVDSVVVITHPTNDVGELTMEQLRGIFSGKFRNWKDVGGSDHPISVIAQAPGSTSYDFFMDYLYEGQDKPVFRPQGIADDDQEVSNVVYLDPHAIGYVGYAFQRGAKGVTLVNECGIASRPDAFSAKTEEYGLNRRMYLYNRGDNLDESAQAFLDFAISEDADGVIGKSGFIDLGILRRPQTSDDERAAALLAESEAYDAGFESTVAMEMFDSMVKYDRLSTTFRFRLGSSKMDERGKLDMERLISYLETAPQGTEITFVGFTDSVGTFEGNRKLSEERASDVMQEVRRAAGSRLSHITMKTTGYGEVSPSACNVSENGRAVNRRVEVWISKDA</sequence>
<feature type="domain" description="OmpA-like" evidence="3">
    <location>
        <begin position="410"/>
        <end position="531"/>
    </location>
</feature>
<keyword evidence="1" id="KW-0732">Signal</keyword>
<organism evidence="4 5">
    <name type="scientific">Silicimonas algicola</name>
    <dbReference type="NCBI Taxonomy" id="1826607"/>
    <lineage>
        <taxon>Bacteria</taxon>
        <taxon>Pseudomonadati</taxon>
        <taxon>Pseudomonadota</taxon>
        <taxon>Alphaproteobacteria</taxon>
        <taxon>Rhodobacterales</taxon>
        <taxon>Paracoccaceae</taxon>
    </lineage>
</organism>
<dbReference type="Gene3D" id="3.30.1330.60">
    <property type="entry name" value="OmpA-like domain"/>
    <property type="match status" value="1"/>
</dbReference>
<evidence type="ECO:0000256" key="1">
    <source>
        <dbReference type="ARBA" id="ARBA00022729"/>
    </source>
</evidence>
<dbReference type="Pfam" id="PF12849">
    <property type="entry name" value="PBP_like_2"/>
    <property type="match status" value="1"/>
</dbReference>
<dbReference type="PROSITE" id="PS51123">
    <property type="entry name" value="OMPA_2"/>
    <property type="match status" value="1"/>
</dbReference>
<dbReference type="PANTHER" id="PTHR30570:SF1">
    <property type="entry name" value="PHOSPHATE-BINDING PROTEIN PSTS"/>
    <property type="match status" value="1"/>
</dbReference>
<dbReference type="SUPFAM" id="SSF103088">
    <property type="entry name" value="OmpA-like"/>
    <property type="match status" value="1"/>
</dbReference>
<dbReference type="EMBL" id="QGGV01000007">
    <property type="protein sequence ID" value="PWK55480.1"/>
    <property type="molecule type" value="Genomic_DNA"/>
</dbReference>
<dbReference type="SUPFAM" id="SSF53850">
    <property type="entry name" value="Periplasmic binding protein-like II"/>
    <property type="match status" value="1"/>
</dbReference>
<evidence type="ECO:0000259" key="3">
    <source>
        <dbReference type="PROSITE" id="PS51123"/>
    </source>
</evidence>
<evidence type="ECO:0000313" key="4">
    <source>
        <dbReference type="EMBL" id="PWK55480.1"/>
    </source>
</evidence>
<dbReference type="Gene3D" id="3.40.190.10">
    <property type="entry name" value="Periplasmic binding protein-like II"/>
    <property type="match status" value="2"/>
</dbReference>
<accession>A0A316G6R1</accession>
<dbReference type="InterPro" id="IPR006665">
    <property type="entry name" value="OmpA-like"/>
</dbReference>
<gene>
    <name evidence="4" type="ORF">C8D95_107146</name>
</gene>
<keyword evidence="5" id="KW-1185">Reference proteome</keyword>